<dbReference type="InterPro" id="IPR003100">
    <property type="entry name" value="PAZ_dom"/>
</dbReference>
<dbReference type="CDD" id="cd02826">
    <property type="entry name" value="Piwi-like"/>
    <property type="match status" value="1"/>
</dbReference>
<feature type="compositionally biased region" description="Low complexity" evidence="1">
    <location>
        <begin position="1"/>
        <end position="16"/>
    </location>
</feature>
<dbReference type="GO" id="GO:0003723">
    <property type="term" value="F:RNA binding"/>
    <property type="evidence" value="ECO:0007669"/>
    <property type="project" value="InterPro"/>
</dbReference>
<dbReference type="InterPro" id="IPR057272">
    <property type="entry name" value="Piwi_nem"/>
</dbReference>
<dbReference type="InterPro" id="IPR032472">
    <property type="entry name" value="ArgoL2"/>
</dbReference>
<dbReference type="InterPro" id="IPR036085">
    <property type="entry name" value="PAZ_dom_sf"/>
</dbReference>
<evidence type="ECO:0000313" key="4">
    <source>
        <dbReference type="EMBL" id="CAD6197848.1"/>
    </source>
</evidence>
<evidence type="ECO:0008006" key="6">
    <source>
        <dbReference type="Google" id="ProtNLM"/>
    </source>
</evidence>
<evidence type="ECO:0000259" key="2">
    <source>
        <dbReference type="PROSITE" id="PS50821"/>
    </source>
</evidence>
<dbReference type="SUPFAM" id="SSF101690">
    <property type="entry name" value="PAZ domain"/>
    <property type="match status" value="1"/>
</dbReference>
<dbReference type="Pfam" id="PF02170">
    <property type="entry name" value="PAZ"/>
    <property type="match status" value="1"/>
</dbReference>
<dbReference type="Gene3D" id="2.170.260.10">
    <property type="entry name" value="paz domain"/>
    <property type="match status" value="1"/>
</dbReference>
<feature type="domain" description="Piwi" evidence="3">
    <location>
        <begin position="726"/>
        <end position="870"/>
    </location>
</feature>
<dbReference type="Proteomes" id="UP000835052">
    <property type="component" value="Unassembled WGS sequence"/>
</dbReference>
<dbReference type="PROSITE" id="PS50822">
    <property type="entry name" value="PIWI"/>
    <property type="match status" value="1"/>
</dbReference>
<dbReference type="InterPro" id="IPR012337">
    <property type="entry name" value="RNaseH-like_sf"/>
</dbReference>
<feature type="region of interest" description="Disordered" evidence="1">
    <location>
        <begin position="1"/>
        <end position="27"/>
    </location>
</feature>
<protein>
    <recommendedName>
        <fullName evidence="6">Piwi domain-containing protein</fullName>
    </recommendedName>
</protein>
<evidence type="ECO:0000313" key="5">
    <source>
        <dbReference type="Proteomes" id="UP000835052"/>
    </source>
</evidence>
<sequence>MKTASRAGALKGASRSGRGGLGRGRPDLRTALVLGPGGQEGRFSYHTQSLFSLEDTRQKMALEKKMEKLTVGGPLIEFAPKKQPGNAGTQTNLVSNLAKTTIPKNTQFSKYDVNIELGFENTDRVKSLTRGGSKDDTTQQERRMQATAIYKKAVSQNASFFKNATCFYDRQANLYSLEKLECGPEGTTFEFSPRDFEFLSQDVVKVTITFSAVADSFQANTNNLASSCRPRASESDKTLLEAVNLIVSGKALVDENVITYGNCVHYLYNTESVGLPLPPNFTTGDKYIGTGLTKAVKVLEGNPTAAAPVTAYTVCEIKSSAFHLDNEPLMDKFNDLMPPKKSLPINAEPNSPEARQLLRLVKGIAVRVKYGDRKSFILGGFGPVANSSASAFEHNGQRYTVAEYYEKVLKKKLKNPSLFTVYDSKKRNIRYPVEMLYVAENQRATTGQLAHKQQAELVKVAAALPADRLERTRKLKNALGLNSREPMLKDVGIVISDQFEEVPGRILEAPALEYAQKKIVRVEDNNSTWRTNGTRFVQPANLQKWTLYAIETNFNVNEYVKRLIFKAKDKGMNVAQPNIKMISPYRGGLAGLFDQAIKAGSTFIMFISNDNLNLHNEIKLLEQKFQVVTQDIRNSKASLTIEKNQGQTLENVLNKTNKKLGGLNYTLAQGNPKSVIASPERVILGFEMSHAAPHSDQPSVLGWKNETFCAMVQKVILAVAKSRSVKPKHLMIYINGIEQGSYAAILDEVIPALRKACVEAQFRPLMTVMAVNKTHSERLFKEKITGGRGAEQNITPGTIVDKKIVNPQLTEFYLSSQLAIQGTARAAKYTVVYDDHNMSTDAIEGVTHALAFLYGVVSSAISLPAPLYMAGNYSKRGHNNYIAAKLNDNRTVSSDGDHPFVLEDLNNTLTYTGKTLEYVRYNA</sequence>
<dbReference type="PANTHER" id="PTHR22891">
    <property type="entry name" value="EUKARYOTIC TRANSLATION INITIATION FACTOR 2C"/>
    <property type="match status" value="1"/>
</dbReference>
<feature type="domain" description="PAZ" evidence="2">
    <location>
        <begin position="332"/>
        <end position="440"/>
    </location>
</feature>
<dbReference type="InterPro" id="IPR036397">
    <property type="entry name" value="RNaseH_sf"/>
</dbReference>
<dbReference type="SMART" id="SM00950">
    <property type="entry name" value="Piwi"/>
    <property type="match status" value="1"/>
</dbReference>
<evidence type="ECO:0000259" key="3">
    <source>
        <dbReference type="PROSITE" id="PS50822"/>
    </source>
</evidence>
<accession>A0A8S1HN21</accession>
<organism evidence="4 5">
    <name type="scientific">Caenorhabditis auriculariae</name>
    <dbReference type="NCBI Taxonomy" id="2777116"/>
    <lineage>
        <taxon>Eukaryota</taxon>
        <taxon>Metazoa</taxon>
        <taxon>Ecdysozoa</taxon>
        <taxon>Nematoda</taxon>
        <taxon>Chromadorea</taxon>
        <taxon>Rhabditida</taxon>
        <taxon>Rhabditina</taxon>
        <taxon>Rhabditomorpha</taxon>
        <taxon>Rhabditoidea</taxon>
        <taxon>Rhabditidae</taxon>
        <taxon>Peloderinae</taxon>
        <taxon>Caenorhabditis</taxon>
    </lineage>
</organism>
<dbReference type="InterPro" id="IPR003165">
    <property type="entry name" value="Piwi"/>
</dbReference>
<comment type="caution">
    <text evidence="4">The sequence shown here is derived from an EMBL/GenBank/DDBJ whole genome shotgun (WGS) entry which is preliminary data.</text>
</comment>
<dbReference type="SUPFAM" id="SSF53098">
    <property type="entry name" value="Ribonuclease H-like"/>
    <property type="match status" value="1"/>
</dbReference>
<dbReference type="Pfam" id="PF16488">
    <property type="entry name" value="ArgoL2"/>
    <property type="match status" value="1"/>
</dbReference>
<dbReference type="Gene3D" id="3.30.420.10">
    <property type="entry name" value="Ribonuclease H-like superfamily/Ribonuclease H"/>
    <property type="match status" value="1"/>
</dbReference>
<dbReference type="AlphaFoldDB" id="A0A8S1HN21"/>
<dbReference type="Pfam" id="PF02171">
    <property type="entry name" value="Piwi"/>
    <property type="match status" value="2"/>
</dbReference>
<reference evidence="4" key="1">
    <citation type="submission" date="2020-10" db="EMBL/GenBank/DDBJ databases">
        <authorList>
            <person name="Kikuchi T."/>
        </authorList>
    </citation>
    <scope>NUCLEOTIDE SEQUENCE</scope>
    <source>
        <strain evidence="4">NKZ352</strain>
    </source>
</reference>
<gene>
    <name evidence="4" type="ORF">CAUJ_LOCUS13755</name>
</gene>
<dbReference type="EMBL" id="CAJGYM010000107">
    <property type="protein sequence ID" value="CAD6197848.1"/>
    <property type="molecule type" value="Genomic_DNA"/>
</dbReference>
<dbReference type="OrthoDB" id="9981668at2759"/>
<name>A0A8S1HN21_9PELO</name>
<proteinExistence type="predicted"/>
<keyword evidence="5" id="KW-1185">Reference proteome</keyword>
<evidence type="ECO:0000256" key="1">
    <source>
        <dbReference type="SAM" id="MobiDB-lite"/>
    </source>
</evidence>
<dbReference type="PROSITE" id="PS50821">
    <property type="entry name" value="PAZ"/>
    <property type="match status" value="1"/>
</dbReference>
<dbReference type="Gene3D" id="3.40.50.2300">
    <property type="match status" value="1"/>
</dbReference>